<dbReference type="SUPFAM" id="SSF51120">
    <property type="entry name" value="beta-Roll"/>
    <property type="match status" value="1"/>
</dbReference>
<proteinExistence type="predicted"/>
<dbReference type="Proteomes" id="UP000509418">
    <property type="component" value="Chromosome"/>
</dbReference>
<evidence type="ECO:0000313" key="4">
    <source>
        <dbReference type="EMBL" id="QKZ24373.1"/>
    </source>
</evidence>
<organism evidence="4 5">
    <name type="scientific">Streptomyces chartreusis</name>
    <dbReference type="NCBI Taxonomy" id="1969"/>
    <lineage>
        <taxon>Bacteria</taxon>
        <taxon>Bacillati</taxon>
        <taxon>Actinomycetota</taxon>
        <taxon>Actinomycetes</taxon>
        <taxon>Kitasatosporales</taxon>
        <taxon>Streptomycetaceae</taxon>
        <taxon>Streptomyces</taxon>
    </lineage>
</organism>
<dbReference type="PROSITE" id="PS00330">
    <property type="entry name" value="HEMOLYSIN_CALCIUM"/>
    <property type="match status" value="2"/>
</dbReference>
<dbReference type="RefSeq" id="WP_107911509.1">
    <property type="nucleotide sequence ID" value="NZ_CBDRGH010000005.1"/>
</dbReference>
<dbReference type="InterPro" id="IPR018511">
    <property type="entry name" value="Hemolysin-typ_Ca-bd_CS"/>
</dbReference>
<name>A0A7H8TLJ6_STRCX</name>
<dbReference type="EMBL" id="CP056041">
    <property type="protein sequence ID" value="QKZ24373.1"/>
    <property type="molecule type" value="Genomic_DNA"/>
</dbReference>
<feature type="chain" id="PRO_5028820198" evidence="3">
    <location>
        <begin position="29"/>
        <end position="257"/>
    </location>
</feature>
<keyword evidence="3" id="KW-0732">Signal</keyword>
<dbReference type="GO" id="GO:0005576">
    <property type="term" value="C:extracellular region"/>
    <property type="evidence" value="ECO:0007669"/>
    <property type="project" value="UniProtKB-SubCell"/>
</dbReference>
<evidence type="ECO:0000256" key="2">
    <source>
        <dbReference type="ARBA" id="ARBA00022525"/>
    </source>
</evidence>
<comment type="subcellular location">
    <subcellularLocation>
        <location evidence="1">Secreted</location>
    </subcellularLocation>
</comment>
<dbReference type="Pfam" id="PF00353">
    <property type="entry name" value="HemolysinCabind"/>
    <property type="match status" value="3"/>
</dbReference>
<feature type="signal peptide" evidence="3">
    <location>
        <begin position="1"/>
        <end position="28"/>
    </location>
</feature>
<dbReference type="InterPro" id="IPR050557">
    <property type="entry name" value="RTX_toxin/Mannuronan_C5-epim"/>
</dbReference>
<accession>A0A7H8TLJ6</accession>
<dbReference type="InterPro" id="IPR011049">
    <property type="entry name" value="Serralysin-like_metalloprot_C"/>
</dbReference>
<sequence length="257" mass="25270">MKRTRHHTVALLATVCGFTLCLTGIARAAGAPTSHILATTLVNKTGTTITVTAGVGRGNTISVWQSGNGIRIRDTGDTVAPSGDCYAISTTEVACGAADTTEVVVNAGDQDDNVTSSLTALGVTLIGGAGNDNLYGGAANDTLEGDEGSDFLSGGAGNDTLTGGAEADRIFGGSGNDSVEGRGGSDIVDGGAGNDVIYGGGGNERIVAGAGNDYAEGGSGRDTIDAVDNVSGNDYVEGGADADDCRADLGDNVSGCP</sequence>
<evidence type="ECO:0000256" key="1">
    <source>
        <dbReference type="ARBA" id="ARBA00004613"/>
    </source>
</evidence>
<evidence type="ECO:0000256" key="3">
    <source>
        <dbReference type="SAM" id="SignalP"/>
    </source>
</evidence>
<dbReference type="PANTHER" id="PTHR38340">
    <property type="entry name" value="S-LAYER PROTEIN"/>
    <property type="match status" value="1"/>
</dbReference>
<gene>
    <name evidence="4" type="ORF">HUT05_47805</name>
</gene>
<dbReference type="PANTHER" id="PTHR38340:SF1">
    <property type="entry name" value="S-LAYER PROTEIN"/>
    <property type="match status" value="1"/>
</dbReference>
<dbReference type="PRINTS" id="PR00313">
    <property type="entry name" value="CABNDNGRPT"/>
</dbReference>
<protein>
    <submittedName>
        <fullName evidence="4">Calcium-binding protein</fullName>
    </submittedName>
</protein>
<evidence type="ECO:0000313" key="5">
    <source>
        <dbReference type="Proteomes" id="UP000509418"/>
    </source>
</evidence>
<reference evidence="4 5" key="1">
    <citation type="submission" date="2020-06" db="EMBL/GenBank/DDBJ databases">
        <title>Genome mining for natural products.</title>
        <authorList>
            <person name="Zhang B."/>
            <person name="Shi J."/>
            <person name="Ge H."/>
        </authorList>
    </citation>
    <scope>NUCLEOTIDE SEQUENCE [LARGE SCALE GENOMIC DNA]</scope>
    <source>
        <strain evidence="4 5">NA02069</strain>
    </source>
</reference>
<dbReference type="GO" id="GO:0005509">
    <property type="term" value="F:calcium ion binding"/>
    <property type="evidence" value="ECO:0007669"/>
    <property type="project" value="InterPro"/>
</dbReference>
<dbReference type="AlphaFoldDB" id="A0A7H8TLJ6"/>
<keyword evidence="2" id="KW-0964">Secreted</keyword>
<keyword evidence="5" id="KW-1185">Reference proteome</keyword>
<dbReference type="Gene3D" id="2.150.10.10">
    <property type="entry name" value="Serralysin-like metalloprotease, C-terminal"/>
    <property type="match status" value="2"/>
</dbReference>
<dbReference type="InterPro" id="IPR001343">
    <property type="entry name" value="Hemolysn_Ca-bd"/>
</dbReference>